<evidence type="ECO:0000313" key="2">
    <source>
        <dbReference type="EMBL" id="ETV78962.1"/>
    </source>
</evidence>
<dbReference type="EMBL" id="KI913129">
    <property type="protein sequence ID" value="ETV78962.1"/>
    <property type="molecule type" value="Genomic_DNA"/>
</dbReference>
<dbReference type="InterPro" id="IPR049203">
    <property type="entry name" value="DUF6818"/>
</dbReference>
<dbReference type="OrthoDB" id="99432at2759"/>
<evidence type="ECO:0000259" key="1">
    <source>
        <dbReference type="Pfam" id="PF20681"/>
    </source>
</evidence>
<reference evidence="2" key="1">
    <citation type="submission" date="2013-12" db="EMBL/GenBank/DDBJ databases">
        <title>The Genome Sequence of Aphanomyces astaci APO3.</title>
        <authorList>
            <consortium name="The Broad Institute Genomics Platform"/>
            <person name="Russ C."/>
            <person name="Tyler B."/>
            <person name="van West P."/>
            <person name="Dieguez-Uribeondo J."/>
            <person name="Young S.K."/>
            <person name="Zeng Q."/>
            <person name="Gargeya S."/>
            <person name="Fitzgerald M."/>
            <person name="Abouelleil A."/>
            <person name="Alvarado L."/>
            <person name="Chapman S.B."/>
            <person name="Gainer-Dewar J."/>
            <person name="Goldberg J."/>
            <person name="Griggs A."/>
            <person name="Gujja S."/>
            <person name="Hansen M."/>
            <person name="Howarth C."/>
            <person name="Imamovic A."/>
            <person name="Ireland A."/>
            <person name="Larimer J."/>
            <person name="McCowan C."/>
            <person name="Murphy C."/>
            <person name="Pearson M."/>
            <person name="Poon T.W."/>
            <person name="Priest M."/>
            <person name="Roberts A."/>
            <person name="Saif S."/>
            <person name="Shea T."/>
            <person name="Sykes S."/>
            <person name="Wortman J."/>
            <person name="Nusbaum C."/>
            <person name="Birren B."/>
        </authorList>
    </citation>
    <scope>NUCLEOTIDE SEQUENCE [LARGE SCALE GENOMIC DNA]</scope>
    <source>
        <strain evidence="2">APO3</strain>
    </source>
</reference>
<name>W4GH06_APHAT</name>
<organism evidence="2">
    <name type="scientific">Aphanomyces astaci</name>
    <name type="common">Crayfish plague agent</name>
    <dbReference type="NCBI Taxonomy" id="112090"/>
    <lineage>
        <taxon>Eukaryota</taxon>
        <taxon>Sar</taxon>
        <taxon>Stramenopiles</taxon>
        <taxon>Oomycota</taxon>
        <taxon>Saprolegniomycetes</taxon>
        <taxon>Saprolegniales</taxon>
        <taxon>Verrucalvaceae</taxon>
        <taxon>Aphanomyces</taxon>
    </lineage>
</organism>
<proteinExistence type="predicted"/>
<accession>W4GH06</accession>
<dbReference type="AlphaFoldDB" id="W4GH06"/>
<dbReference type="VEuPathDB" id="FungiDB:H257_07748"/>
<dbReference type="GeneID" id="20809744"/>
<dbReference type="PANTHER" id="PTHR34409:SF1">
    <property type="entry name" value="MYB-LIKE DOMAIN-CONTAINING PROTEIN"/>
    <property type="match status" value="1"/>
</dbReference>
<dbReference type="Pfam" id="PF20681">
    <property type="entry name" value="DUF6818"/>
    <property type="match status" value="1"/>
</dbReference>
<dbReference type="RefSeq" id="XP_009831681.1">
    <property type="nucleotide sequence ID" value="XM_009833379.1"/>
</dbReference>
<feature type="domain" description="DUF6818" evidence="1">
    <location>
        <begin position="2"/>
        <end position="53"/>
    </location>
</feature>
<gene>
    <name evidence="2" type="ORF">H257_07748</name>
</gene>
<protein>
    <recommendedName>
        <fullName evidence="1">DUF6818 domain-containing protein</fullName>
    </recommendedName>
</protein>
<sequence>MDALKRKFSLLRNHPKPTGDPSCPVDVARAKRIGCQIDVEASVLTTEDGDDDEDTPSSIDKIFQRKHGLISKGQHGEAASTPAADVIVGRQKMLQETSGYNMNDVFNTDETSYCLLQHQSITRSRVPG</sequence>
<dbReference type="PANTHER" id="PTHR34409">
    <property type="entry name" value="SET DOMAIN-CONTAINING PROTEIN"/>
    <property type="match status" value="1"/>
</dbReference>